<dbReference type="EMBL" id="QJKJ01011338">
    <property type="protein sequence ID" value="RDX71428.1"/>
    <property type="molecule type" value="Genomic_DNA"/>
</dbReference>
<dbReference type="AlphaFoldDB" id="A0A371EZH2"/>
<name>A0A371EZH2_MUCPR</name>
<feature type="non-terminal residue" evidence="1">
    <location>
        <position position="1"/>
    </location>
</feature>
<proteinExistence type="predicted"/>
<organism evidence="1 2">
    <name type="scientific">Mucuna pruriens</name>
    <name type="common">Velvet bean</name>
    <name type="synonym">Dolichos pruriens</name>
    <dbReference type="NCBI Taxonomy" id="157652"/>
    <lineage>
        <taxon>Eukaryota</taxon>
        <taxon>Viridiplantae</taxon>
        <taxon>Streptophyta</taxon>
        <taxon>Embryophyta</taxon>
        <taxon>Tracheophyta</taxon>
        <taxon>Spermatophyta</taxon>
        <taxon>Magnoliopsida</taxon>
        <taxon>eudicotyledons</taxon>
        <taxon>Gunneridae</taxon>
        <taxon>Pentapetalae</taxon>
        <taxon>rosids</taxon>
        <taxon>fabids</taxon>
        <taxon>Fabales</taxon>
        <taxon>Fabaceae</taxon>
        <taxon>Papilionoideae</taxon>
        <taxon>50 kb inversion clade</taxon>
        <taxon>NPAAA clade</taxon>
        <taxon>indigoferoid/millettioid clade</taxon>
        <taxon>Phaseoleae</taxon>
        <taxon>Mucuna</taxon>
    </lineage>
</organism>
<reference evidence="1" key="1">
    <citation type="submission" date="2018-05" db="EMBL/GenBank/DDBJ databases">
        <title>Draft genome of Mucuna pruriens seed.</title>
        <authorList>
            <person name="Nnadi N.E."/>
            <person name="Vos R."/>
            <person name="Hasami M.H."/>
            <person name="Devisetty U.K."/>
            <person name="Aguiy J.C."/>
        </authorList>
    </citation>
    <scope>NUCLEOTIDE SEQUENCE [LARGE SCALE GENOMIC DNA]</scope>
    <source>
        <strain evidence="1">JCA_2017</strain>
    </source>
</reference>
<keyword evidence="2" id="KW-1185">Reference proteome</keyword>
<comment type="caution">
    <text evidence="1">The sequence shown here is derived from an EMBL/GenBank/DDBJ whole genome shotgun (WGS) entry which is preliminary data.</text>
</comment>
<sequence>MDHLKNWIWSKNNVFKIKNPKIYQQHQWSSGRIVPCHGTDPGSIPGWCIPAGIAQLGERQTEDLKVTGPHGFGPF</sequence>
<gene>
    <name evidence="1" type="ORF">CR513_49231</name>
</gene>
<accession>A0A371EZH2</accession>
<dbReference type="OrthoDB" id="1741144at2759"/>
<evidence type="ECO:0000313" key="1">
    <source>
        <dbReference type="EMBL" id="RDX71428.1"/>
    </source>
</evidence>
<dbReference type="Proteomes" id="UP000257109">
    <property type="component" value="Unassembled WGS sequence"/>
</dbReference>
<evidence type="ECO:0000313" key="2">
    <source>
        <dbReference type="Proteomes" id="UP000257109"/>
    </source>
</evidence>
<protein>
    <submittedName>
        <fullName evidence="1">Uncharacterized protein</fullName>
    </submittedName>
</protein>